<keyword evidence="4" id="KW-0479">Metal-binding</keyword>
<evidence type="ECO:0000256" key="6">
    <source>
        <dbReference type="ARBA" id="ARBA00022833"/>
    </source>
</evidence>
<dbReference type="AlphaFoldDB" id="A0A484AWI0"/>
<sequence>MELKSAKCLKYDKSPNIATDIRGLDRFLKGGLHQGKVYELVGKAGSGKTQLCMKLCLNIQLPQNENGPVAKAIYFDTRKDFDPGRLKELAEKFVTRPSVRQTSRLPPTATEMLRNVFYVHCHTAAQLVAGLLNCYKYLAREPNIKLIIVDSISFAIRSLENILARTELLMELHTVMRKLQMKYNLTFVLTNNLACRRKRRRRFELEAVLGQKHEAGLEKYLTGYKITNMFLDSTGHHLIISLVPKSPGVSSDFLYIHSTETTIAQQLKVRRIEKLKDHEITAVAFNMYHGNESTTGFILLGTSRGLIFEMELGPANDTQRKQLYDLGLGLSKYPINGLELLRMPNSNRWIVVATTPDCIYTFQETLKQEERCLQPIFASYVNGERNPHCEKHKTDLGYSVLRFFAPPNSKYPKQWAWLCGSGLRVGELSIDANGSNALLGDTLINLDFEKSKHMSYDERRINVPKSFVLTEYHAVLLYSDYIKAICLLNQEMIYHETFDEPRVGKLLNMERDAVTGAIYVYTDKIVFTLRIVREERNIWRIYLNRGQYELATAHAAEVPENLQLVLEQRAEAAFKEGSYEVAANYYAETDEAFETVCLKFMVLPDKRPIVNYVKKRLNKLTTSAEVNQTDAVKALIIWLIDLYLTQINLPGKDETWRNEWQSEYDEFMREPTVLTITRNHRTAVRQLINEHADPHNLAQFAISIDDYDEVIGQQLNADRYEMALQTLCKQRDLTLYYKYAPKLMERLPKQTIDALIAQGAKLEIEKVVPTLVVIDTKEQREQVIRYLEFAVYTLNTVNEAIHNFLLHLYAQYDPKLLMKYLEIQGRDESLVHYDIHFALKVCTELDVKVACVFLQCMLCMWTTAVDLALEFDMQLAKDTASKPQDRETRRKLWLRIAYHDIKGTNDVKKALSLLKQCDLLRIEDLLPFFSDFEKIDNFKEAICDALKDYNQRIQELQREMAESKEQSDRVCKELRKLKTHSIRMEAQDACDICDLILLVKPFFVYICGHKFHSDCLEKQVMPMISKDQSRRLTLLKQQLEALMAQAIGSSDNTAEQLKKRADLKTEIEEILAADCLYCGLLIDTIDQPFVDDWDQVNVEWE</sequence>
<keyword evidence="12" id="KW-1185">Reference proteome</keyword>
<dbReference type="GO" id="GO:0003677">
    <property type="term" value="F:DNA binding"/>
    <property type="evidence" value="ECO:0007669"/>
    <property type="project" value="InterPro"/>
</dbReference>
<dbReference type="InterPro" id="IPR020588">
    <property type="entry name" value="RecA_ATP-bd"/>
</dbReference>
<dbReference type="InterPro" id="IPR003593">
    <property type="entry name" value="AAA+_ATPase"/>
</dbReference>
<dbReference type="GO" id="GO:0031902">
    <property type="term" value="C:late endosome membrane"/>
    <property type="evidence" value="ECO:0007669"/>
    <property type="project" value="UniProtKB-SubCell"/>
</dbReference>
<dbReference type="InterPro" id="IPR007810">
    <property type="entry name" value="Pep3/Vps18_beta-prop"/>
</dbReference>
<dbReference type="InterPro" id="IPR000547">
    <property type="entry name" value="Clathrin_H-chain/VPS_repeat"/>
</dbReference>
<dbReference type="PROSITE" id="PS50162">
    <property type="entry name" value="RECA_2"/>
    <property type="match status" value="1"/>
</dbReference>
<dbReference type="Gene3D" id="3.40.50.300">
    <property type="entry name" value="P-loop containing nucleotide triphosphate hydrolases"/>
    <property type="match status" value="1"/>
</dbReference>
<organism evidence="11 12">
    <name type="scientific">Drosophila navojoa</name>
    <name type="common">Fruit fly</name>
    <dbReference type="NCBI Taxonomy" id="7232"/>
    <lineage>
        <taxon>Eukaryota</taxon>
        <taxon>Metazoa</taxon>
        <taxon>Ecdysozoa</taxon>
        <taxon>Arthropoda</taxon>
        <taxon>Hexapoda</taxon>
        <taxon>Insecta</taxon>
        <taxon>Pterygota</taxon>
        <taxon>Neoptera</taxon>
        <taxon>Endopterygota</taxon>
        <taxon>Diptera</taxon>
        <taxon>Brachycera</taxon>
        <taxon>Muscomorpha</taxon>
        <taxon>Ephydroidea</taxon>
        <taxon>Drosophilidae</taxon>
        <taxon>Drosophila</taxon>
    </lineage>
</organism>
<feature type="repeat" description="CHCR" evidence="8">
    <location>
        <begin position="755"/>
        <end position="909"/>
    </location>
</feature>
<evidence type="ECO:0000256" key="4">
    <source>
        <dbReference type="ARBA" id="ARBA00022723"/>
    </source>
</evidence>
<dbReference type="InterPro" id="IPR013632">
    <property type="entry name" value="Rad51_C"/>
</dbReference>
<dbReference type="SUPFAM" id="SSF52540">
    <property type="entry name" value="P-loop containing nucleoside triphosphate hydrolases"/>
    <property type="match status" value="1"/>
</dbReference>
<protein>
    <recommendedName>
        <fullName evidence="3">Vacuolar protein sorting-associated protein 18 homolog</fullName>
    </recommendedName>
</protein>
<comment type="subcellular location">
    <subcellularLocation>
        <location evidence="1">Late endosome membrane</location>
        <topology evidence="1">Peripheral membrane protein</topology>
        <orientation evidence="1">Cytoplasmic side</orientation>
    </subcellularLocation>
</comment>
<evidence type="ECO:0000256" key="5">
    <source>
        <dbReference type="ARBA" id="ARBA00022771"/>
    </source>
</evidence>
<evidence type="ECO:0000256" key="7">
    <source>
        <dbReference type="ARBA" id="ARBA00023136"/>
    </source>
</evidence>
<dbReference type="GO" id="GO:0006886">
    <property type="term" value="P:intracellular protein transport"/>
    <property type="evidence" value="ECO:0007669"/>
    <property type="project" value="UniProtKB-UniRule"/>
</dbReference>
<dbReference type="PANTHER" id="PTHR23323">
    <property type="entry name" value="VACUOLAR PROTEIN SORTING-ASSOCIATED PROTEIN"/>
    <property type="match status" value="1"/>
</dbReference>
<reference evidence="11 12" key="1">
    <citation type="journal article" date="2019" name="J. Hered.">
        <title>An Improved Genome Assembly for Drosophila navojoa, the Basal Species in the mojavensis Cluster.</title>
        <authorList>
            <person name="Vanderlinde T."/>
            <person name="Dupim E.G."/>
            <person name="Nazario-Yepiz N.O."/>
            <person name="Carvalho A.B."/>
        </authorList>
    </citation>
    <scope>NUCLEOTIDE SEQUENCE [LARGE SCALE GENOMIC DNA]</scope>
    <source>
        <strain evidence="11">Navoj_Jal97</strain>
        <tissue evidence="11">Whole organism</tissue>
    </source>
</reference>
<evidence type="ECO:0000256" key="9">
    <source>
        <dbReference type="SAM" id="Coils"/>
    </source>
</evidence>
<dbReference type="Pfam" id="PF08423">
    <property type="entry name" value="Rad51"/>
    <property type="match status" value="1"/>
</dbReference>
<dbReference type="OMA" id="WIQREKW"/>
<comment type="similarity">
    <text evidence="2">Belongs to the VPS18 family.</text>
</comment>
<dbReference type="GO" id="GO:0030897">
    <property type="term" value="C:HOPS complex"/>
    <property type="evidence" value="ECO:0007669"/>
    <property type="project" value="TreeGrafter"/>
</dbReference>
<dbReference type="Pfam" id="PF26148">
    <property type="entry name" value="VPS18_RING_C"/>
    <property type="match status" value="1"/>
</dbReference>
<comment type="caution">
    <text evidence="11">The sequence shown here is derived from an EMBL/GenBank/DDBJ whole genome shotgun (WGS) entry which is preliminary data.</text>
</comment>
<dbReference type="GO" id="GO:0006904">
    <property type="term" value="P:vesicle docking involved in exocytosis"/>
    <property type="evidence" value="ECO:0007669"/>
    <property type="project" value="TreeGrafter"/>
</dbReference>
<evidence type="ECO:0000256" key="8">
    <source>
        <dbReference type="PROSITE-ProRule" id="PRU01006"/>
    </source>
</evidence>
<dbReference type="GO" id="GO:0005524">
    <property type="term" value="F:ATP binding"/>
    <property type="evidence" value="ECO:0007669"/>
    <property type="project" value="InterPro"/>
</dbReference>
<accession>A0A484AWI0</accession>
<dbReference type="SMART" id="SM00382">
    <property type="entry name" value="AAA"/>
    <property type="match status" value="1"/>
</dbReference>
<dbReference type="OrthoDB" id="5957327at2759"/>
<feature type="coiled-coil region" evidence="9">
    <location>
        <begin position="939"/>
        <end position="973"/>
    </location>
</feature>
<evidence type="ECO:0000256" key="2">
    <source>
        <dbReference type="ARBA" id="ARBA00010454"/>
    </source>
</evidence>
<evidence type="ECO:0000256" key="3">
    <source>
        <dbReference type="ARBA" id="ARBA00017338"/>
    </source>
</evidence>
<keyword evidence="5" id="KW-0863">Zinc-finger</keyword>
<dbReference type="GO" id="GO:0008333">
    <property type="term" value="P:endosome to lysosome transport"/>
    <property type="evidence" value="ECO:0007669"/>
    <property type="project" value="TreeGrafter"/>
</dbReference>
<evidence type="ECO:0000313" key="12">
    <source>
        <dbReference type="Proteomes" id="UP000295192"/>
    </source>
</evidence>
<name>A0A484AWI0_DRONA</name>
<dbReference type="PANTHER" id="PTHR23323:SF26">
    <property type="entry name" value="VACUOLAR PROTEIN SORTING-ASSOCIATED PROTEIN 18 HOMOLOG"/>
    <property type="match status" value="1"/>
</dbReference>
<dbReference type="STRING" id="7232.A0A484AWI0"/>
<dbReference type="GO" id="GO:0007032">
    <property type="term" value="P:endosome organization"/>
    <property type="evidence" value="ECO:0007669"/>
    <property type="project" value="TreeGrafter"/>
</dbReference>
<dbReference type="GO" id="GO:0140664">
    <property type="term" value="F:ATP-dependent DNA damage sensor activity"/>
    <property type="evidence" value="ECO:0007669"/>
    <property type="project" value="InterPro"/>
</dbReference>
<dbReference type="Pfam" id="PF05131">
    <property type="entry name" value="Pep3_Vps18"/>
    <property type="match status" value="1"/>
</dbReference>
<dbReference type="GO" id="GO:0008270">
    <property type="term" value="F:zinc ion binding"/>
    <property type="evidence" value="ECO:0007669"/>
    <property type="project" value="UniProtKB-KW"/>
</dbReference>
<proteinExistence type="inferred from homology"/>
<dbReference type="GO" id="GO:0030674">
    <property type="term" value="F:protein-macromolecule adaptor activity"/>
    <property type="evidence" value="ECO:0007669"/>
    <property type="project" value="TreeGrafter"/>
</dbReference>
<gene>
    <name evidence="11" type="ORF">AWZ03_013600</name>
</gene>
<dbReference type="PROSITE" id="PS50236">
    <property type="entry name" value="CHCR"/>
    <property type="match status" value="1"/>
</dbReference>
<dbReference type="GO" id="GO:0007040">
    <property type="term" value="P:lysosome organization"/>
    <property type="evidence" value="ECO:0007669"/>
    <property type="project" value="TreeGrafter"/>
</dbReference>
<keyword evidence="7" id="KW-0472">Membrane</keyword>
<dbReference type="EMBL" id="LSRL02000725">
    <property type="protein sequence ID" value="TDG39981.1"/>
    <property type="molecule type" value="Genomic_DNA"/>
</dbReference>
<evidence type="ECO:0000313" key="11">
    <source>
        <dbReference type="EMBL" id="TDG39981.1"/>
    </source>
</evidence>
<evidence type="ECO:0000259" key="10">
    <source>
        <dbReference type="PROSITE" id="PS50162"/>
    </source>
</evidence>
<feature type="domain" description="RecA family profile 1" evidence="10">
    <location>
        <begin position="13"/>
        <end position="193"/>
    </location>
</feature>
<dbReference type="GO" id="GO:0048284">
    <property type="term" value="P:organelle fusion"/>
    <property type="evidence" value="ECO:0007669"/>
    <property type="project" value="TreeGrafter"/>
</dbReference>
<evidence type="ECO:0000256" key="1">
    <source>
        <dbReference type="ARBA" id="ARBA00004492"/>
    </source>
</evidence>
<keyword evidence="6" id="KW-0862">Zinc</keyword>
<dbReference type="InterPro" id="IPR027417">
    <property type="entry name" value="P-loop_NTPase"/>
</dbReference>
<dbReference type="InterPro" id="IPR058919">
    <property type="entry name" value="Pep3/Vps18_RING_C"/>
</dbReference>
<dbReference type="GO" id="GO:0006281">
    <property type="term" value="P:DNA repair"/>
    <property type="evidence" value="ECO:0007669"/>
    <property type="project" value="InterPro"/>
</dbReference>
<dbReference type="Proteomes" id="UP000295192">
    <property type="component" value="Unassembled WGS sequence"/>
</dbReference>
<keyword evidence="9" id="KW-0175">Coiled coil</keyword>